<comment type="subcellular location">
    <subcellularLocation>
        <location evidence="1">Cell membrane</location>
        <topology evidence="1">Multi-pass membrane protein</topology>
    </subcellularLocation>
</comment>
<evidence type="ECO:0000313" key="7">
    <source>
        <dbReference type="EMBL" id="MDQ0534913.1"/>
    </source>
</evidence>
<feature type="transmembrane region" description="Helical" evidence="6">
    <location>
        <begin position="302"/>
        <end position="323"/>
    </location>
</feature>
<dbReference type="PANTHER" id="PTHR33529">
    <property type="entry name" value="SLR0882 PROTEIN-RELATED"/>
    <property type="match status" value="1"/>
</dbReference>
<gene>
    <name evidence="7" type="ORF">QO018_003790</name>
</gene>
<comment type="caution">
    <text evidence="7">The sequence shown here is derived from an EMBL/GenBank/DDBJ whole genome shotgun (WGS) entry which is preliminary data.</text>
</comment>
<dbReference type="Proteomes" id="UP001244552">
    <property type="component" value="Unassembled WGS sequence"/>
</dbReference>
<dbReference type="InterPro" id="IPR005495">
    <property type="entry name" value="LptG/LptF_permease"/>
</dbReference>
<dbReference type="PANTHER" id="PTHR33529:SF2">
    <property type="entry name" value="LIPOPOLYSACCHARIDE EXPORT SYSTEM PERMEASE PROTEIN LPTG"/>
    <property type="match status" value="1"/>
</dbReference>
<dbReference type="RefSeq" id="WP_209984741.1">
    <property type="nucleotide sequence ID" value="NZ_JAGINO010000015.1"/>
</dbReference>
<keyword evidence="4 6" id="KW-1133">Transmembrane helix</keyword>
<keyword evidence="2" id="KW-1003">Cell membrane</keyword>
<evidence type="ECO:0000256" key="6">
    <source>
        <dbReference type="SAM" id="Phobius"/>
    </source>
</evidence>
<organism evidence="7 8">
    <name type="scientific">Azospirillum picis</name>
    <dbReference type="NCBI Taxonomy" id="488438"/>
    <lineage>
        <taxon>Bacteria</taxon>
        <taxon>Pseudomonadati</taxon>
        <taxon>Pseudomonadota</taxon>
        <taxon>Alphaproteobacteria</taxon>
        <taxon>Rhodospirillales</taxon>
        <taxon>Azospirillaceae</taxon>
        <taxon>Azospirillum</taxon>
    </lineage>
</organism>
<evidence type="ECO:0000256" key="1">
    <source>
        <dbReference type="ARBA" id="ARBA00004651"/>
    </source>
</evidence>
<evidence type="ECO:0000256" key="5">
    <source>
        <dbReference type="ARBA" id="ARBA00023136"/>
    </source>
</evidence>
<keyword evidence="8" id="KW-1185">Reference proteome</keyword>
<accession>A0ABU0MN60</accession>
<evidence type="ECO:0000256" key="3">
    <source>
        <dbReference type="ARBA" id="ARBA00022692"/>
    </source>
</evidence>
<dbReference type="EMBL" id="JAUSVU010000014">
    <property type="protein sequence ID" value="MDQ0534913.1"/>
    <property type="molecule type" value="Genomic_DNA"/>
</dbReference>
<evidence type="ECO:0000256" key="2">
    <source>
        <dbReference type="ARBA" id="ARBA00022475"/>
    </source>
</evidence>
<keyword evidence="5 6" id="KW-0472">Membrane</keyword>
<keyword evidence="3 6" id="KW-0812">Transmembrane</keyword>
<proteinExistence type="predicted"/>
<evidence type="ECO:0000313" key="8">
    <source>
        <dbReference type="Proteomes" id="UP001244552"/>
    </source>
</evidence>
<feature type="transmembrane region" description="Helical" evidence="6">
    <location>
        <begin position="335"/>
        <end position="353"/>
    </location>
</feature>
<reference evidence="7 8" key="1">
    <citation type="submission" date="2023-07" db="EMBL/GenBank/DDBJ databases">
        <title>Genomic Encyclopedia of Type Strains, Phase IV (KMG-IV): sequencing the most valuable type-strain genomes for metagenomic binning, comparative biology and taxonomic classification.</title>
        <authorList>
            <person name="Goeker M."/>
        </authorList>
    </citation>
    <scope>NUCLEOTIDE SEQUENCE [LARGE SCALE GENOMIC DNA]</scope>
    <source>
        <strain evidence="7 8">DSM 19922</strain>
    </source>
</reference>
<sequence>MLAIYFTRAFLGRFLAVLLAFTGLLQLLDLLDKASAVLERGHGPVDMLTYIGLHLPLLVGQLVPLSILIAALTAHFSLAQRNEIIALRSVGASPWRLLRLLIPAVTVIAVLHVLLMDQVAPRAERALQDWWAARPPPAGETEAPKPVWVRSGTGIISIERVQEDGRRLDGVTIVSRDDQGLATGRTVARTARWTDAGWMLGDVDAVTLVGSGTLKAKHLDEMPWPEGPSPANILFVARPTQYQSVQRILSIMDGAWSGTRARAYYEVQIQRIFSPLASALVMLLLAQPALHGVRRSPGFGSGLAIGLGLGLLFLLVQGLLSALAEAGTLPATLAVWTPPLIFACIGGTILLYLEE</sequence>
<dbReference type="Pfam" id="PF03739">
    <property type="entry name" value="LptF_LptG"/>
    <property type="match status" value="1"/>
</dbReference>
<name>A0ABU0MN60_9PROT</name>
<feature type="transmembrane region" description="Helical" evidence="6">
    <location>
        <begin position="54"/>
        <end position="76"/>
    </location>
</feature>
<evidence type="ECO:0000256" key="4">
    <source>
        <dbReference type="ARBA" id="ARBA00022989"/>
    </source>
</evidence>
<protein>
    <submittedName>
        <fullName evidence="7">Lipopolysaccharide export system permease protein</fullName>
    </submittedName>
</protein>